<proteinExistence type="predicted"/>
<reference evidence="2" key="2">
    <citation type="journal article" date="2015" name="Data Brief">
        <title>Shoot transcriptome of the giant reed, Arundo donax.</title>
        <authorList>
            <person name="Barrero R.A."/>
            <person name="Guerrero F.D."/>
            <person name="Moolhuijzen P."/>
            <person name="Goolsby J.A."/>
            <person name="Tidwell J."/>
            <person name="Bellgard S.E."/>
            <person name="Bellgard M.I."/>
        </authorList>
    </citation>
    <scope>NUCLEOTIDE SEQUENCE</scope>
    <source>
        <tissue evidence="2">Shoot tissue taken approximately 20 cm above the soil surface</tissue>
    </source>
</reference>
<accession>A0A0A8ZY52</accession>
<keyword evidence="1" id="KW-1133">Transmembrane helix</keyword>
<name>A0A0A8ZY52_ARUDO</name>
<evidence type="ECO:0000313" key="2">
    <source>
        <dbReference type="EMBL" id="JAD39717.1"/>
    </source>
</evidence>
<keyword evidence="1" id="KW-0472">Membrane</keyword>
<sequence length="56" mass="6583">MLRILISTFASFSIYFPFIYLLHYSFFILGTLLTMPVSFFLLGKWIRLVASNNRDS</sequence>
<dbReference type="EMBL" id="GBRH01258178">
    <property type="protein sequence ID" value="JAD39717.1"/>
    <property type="molecule type" value="Transcribed_RNA"/>
</dbReference>
<protein>
    <submittedName>
        <fullName evidence="2">Uncharacterized protein</fullName>
    </submittedName>
</protein>
<feature type="transmembrane region" description="Helical" evidence="1">
    <location>
        <begin position="20"/>
        <end position="42"/>
    </location>
</feature>
<reference evidence="2" key="1">
    <citation type="submission" date="2014-09" db="EMBL/GenBank/DDBJ databases">
        <authorList>
            <person name="Magalhaes I.L.F."/>
            <person name="Oliveira U."/>
            <person name="Santos F.R."/>
            <person name="Vidigal T.H.D.A."/>
            <person name="Brescovit A.D."/>
            <person name="Santos A.J."/>
        </authorList>
    </citation>
    <scope>NUCLEOTIDE SEQUENCE</scope>
    <source>
        <tissue evidence="2">Shoot tissue taken approximately 20 cm above the soil surface</tissue>
    </source>
</reference>
<dbReference type="AlphaFoldDB" id="A0A0A8ZY52"/>
<organism evidence="2">
    <name type="scientific">Arundo donax</name>
    <name type="common">Giant reed</name>
    <name type="synonym">Donax arundinaceus</name>
    <dbReference type="NCBI Taxonomy" id="35708"/>
    <lineage>
        <taxon>Eukaryota</taxon>
        <taxon>Viridiplantae</taxon>
        <taxon>Streptophyta</taxon>
        <taxon>Embryophyta</taxon>
        <taxon>Tracheophyta</taxon>
        <taxon>Spermatophyta</taxon>
        <taxon>Magnoliopsida</taxon>
        <taxon>Liliopsida</taxon>
        <taxon>Poales</taxon>
        <taxon>Poaceae</taxon>
        <taxon>PACMAD clade</taxon>
        <taxon>Arundinoideae</taxon>
        <taxon>Arundineae</taxon>
        <taxon>Arundo</taxon>
    </lineage>
</organism>
<keyword evidence="1" id="KW-0812">Transmembrane</keyword>
<evidence type="ECO:0000256" key="1">
    <source>
        <dbReference type="SAM" id="Phobius"/>
    </source>
</evidence>